<reference evidence="2 3" key="1">
    <citation type="submission" date="2020-02" db="EMBL/GenBank/DDBJ databases">
        <title>Draft genome sequence of Haematococcus lacustris strain NIES-144.</title>
        <authorList>
            <person name="Morimoto D."/>
            <person name="Nakagawa S."/>
            <person name="Yoshida T."/>
            <person name="Sawayama S."/>
        </authorList>
    </citation>
    <scope>NUCLEOTIDE SEQUENCE [LARGE SCALE GENOMIC DNA]</scope>
    <source>
        <strain evidence="2 3">NIES-144</strain>
    </source>
</reference>
<dbReference type="Proteomes" id="UP000485058">
    <property type="component" value="Unassembled WGS sequence"/>
</dbReference>
<organism evidence="2 3">
    <name type="scientific">Haematococcus lacustris</name>
    <name type="common">Green alga</name>
    <name type="synonym">Haematococcus pluvialis</name>
    <dbReference type="NCBI Taxonomy" id="44745"/>
    <lineage>
        <taxon>Eukaryota</taxon>
        <taxon>Viridiplantae</taxon>
        <taxon>Chlorophyta</taxon>
        <taxon>core chlorophytes</taxon>
        <taxon>Chlorophyceae</taxon>
        <taxon>CS clade</taxon>
        <taxon>Chlamydomonadales</taxon>
        <taxon>Haematococcaceae</taxon>
        <taxon>Haematococcus</taxon>
    </lineage>
</organism>
<gene>
    <name evidence="2" type="ORF">HaLaN_28246</name>
</gene>
<feature type="domain" description="SCP" evidence="1">
    <location>
        <begin position="60"/>
        <end position="112"/>
    </location>
</feature>
<evidence type="ECO:0000313" key="3">
    <source>
        <dbReference type="Proteomes" id="UP000485058"/>
    </source>
</evidence>
<accession>A0A6A0AAG1</accession>
<protein>
    <submittedName>
        <fullName evidence="2">SCP domain-containing protein</fullName>
    </submittedName>
</protein>
<dbReference type="InterPro" id="IPR035940">
    <property type="entry name" value="CAP_sf"/>
</dbReference>
<dbReference type="Pfam" id="PF00188">
    <property type="entry name" value="CAP"/>
    <property type="match status" value="1"/>
</dbReference>
<sequence>MTAPSVVDSRVLQASLTAASPHKLVLLPSSQASGPATVRGAASIEVGSGKQLHLLRTDILALHNGYRRVHQAPALTSSASVVSGAQSWANNLAATCTFKHSGASGKGQKAAACMAPPGCRAFYHTLTLLEHMQISVHLPLPA</sequence>
<comment type="caution">
    <text evidence="2">The sequence shown here is derived from an EMBL/GenBank/DDBJ whole genome shotgun (WGS) entry which is preliminary data.</text>
</comment>
<dbReference type="AlphaFoldDB" id="A0A6A0AAG1"/>
<dbReference type="EMBL" id="BLLF01004416">
    <property type="protein sequence ID" value="GFH29562.1"/>
    <property type="molecule type" value="Genomic_DNA"/>
</dbReference>
<proteinExistence type="predicted"/>
<keyword evidence="3" id="KW-1185">Reference proteome</keyword>
<dbReference type="Gene3D" id="3.40.33.10">
    <property type="entry name" value="CAP"/>
    <property type="match status" value="1"/>
</dbReference>
<name>A0A6A0AAG1_HAELA</name>
<dbReference type="SUPFAM" id="SSF55797">
    <property type="entry name" value="PR-1-like"/>
    <property type="match status" value="1"/>
</dbReference>
<evidence type="ECO:0000259" key="1">
    <source>
        <dbReference type="Pfam" id="PF00188"/>
    </source>
</evidence>
<dbReference type="InterPro" id="IPR014044">
    <property type="entry name" value="CAP_dom"/>
</dbReference>
<evidence type="ECO:0000313" key="2">
    <source>
        <dbReference type="EMBL" id="GFH29562.1"/>
    </source>
</evidence>